<name>A0A5D9CGI3_9SPHN</name>
<gene>
    <name evidence="4" type="ORF">FYJ91_03305</name>
</gene>
<accession>A0A5D9CGI3</accession>
<keyword evidence="5" id="KW-1185">Reference proteome</keyword>
<dbReference type="EMBL" id="VTOU01000001">
    <property type="protein sequence ID" value="TZG29175.1"/>
    <property type="molecule type" value="Genomic_DNA"/>
</dbReference>
<dbReference type="AlphaFoldDB" id="A0A5D9CGI3"/>
<reference evidence="4 5" key="1">
    <citation type="submission" date="2019-08" db="EMBL/GenBank/DDBJ databases">
        <authorList>
            <person name="Wang G."/>
            <person name="Xu Z."/>
        </authorList>
    </citation>
    <scope>NUCLEOTIDE SEQUENCE [LARGE SCALE GENOMIC DNA]</scope>
    <source>
        <strain evidence="4 5">ZX</strain>
    </source>
</reference>
<feature type="region of interest" description="Disordered" evidence="2">
    <location>
        <begin position="1"/>
        <end position="20"/>
    </location>
</feature>
<evidence type="ECO:0000256" key="2">
    <source>
        <dbReference type="SAM" id="MobiDB-lite"/>
    </source>
</evidence>
<dbReference type="SUPFAM" id="SSF51182">
    <property type="entry name" value="RmlC-like cupins"/>
    <property type="match status" value="1"/>
</dbReference>
<dbReference type="Gene3D" id="2.60.120.10">
    <property type="entry name" value="Jelly Rolls"/>
    <property type="match status" value="1"/>
</dbReference>
<comment type="caution">
    <text evidence="4">The sequence shown here is derived from an EMBL/GenBank/DDBJ whole genome shotgun (WGS) entry which is preliminary data.</text>
</comment>
<dbReference type="PANTHER" id="PTHR35848:SF9">
    <property type="entry name" value="SLL1358 PROTEIN"/>
    <property type="match status" value="1"/>
</dbReference>
<dbReference type="GO" id="GO:0046872">
    <property type="term" value="F:metal ion binding"/>
    <property type="evidence" value="ECO:0007669"/>
    <property type="project" value="UniProtKB-KW"/>
</dbReference>
<organism evidence="4 5">
    <name type="scientific">Sphingomonas montanisoli</name>
    <dbReference type="NCBI Taxonomy" id="2606412"/>
    <lineage>
        <taxon>Bacteria</taxon>
        <taxon>Pseudomonadati</taxon>
        <taxon>Pseudomonadota</taxon>
        <taxon>Alphaproteobacteria</taxon>
        <taxon>Sphingomonadales</taxon>
        <taxon>Sphingomonadaceae</taxon>
        <taxon>Sphingomonas</taxon>
    </lineage>
</organism>
<sequence length="147" mass="15976">MPRIDLDAVPQTNATGYPAPYSNDVQNRFYRRLAPATGITDFGASHVVLKPGGWSGQRHWHEGEDELVVMIAGEAVLIDDNGRTTVGPGDVLAFPKGDGNAHHLVNESEADCVFVAIGKPSSTDCHYPDIDMHLSDGAYRRRDGTPY</sequence>
<dbReference type="InterPro" id="IPR013096">
    <property type="entry name" value="Cupin_2"/>
</dbReference>
<dbReference type="InterPro" id="IPR011051">
    <property type="entry name" value="RmlC_Cupin_sf"/>
</dbReference>
<dbReference type="RefSeq" id="WP_149520834.1">
    <property type="nucleotide sequence ID" value="NZ_VTOU01000001.1"/>
</dbReference>
<dbReference type="InterPro" id="IPR051610">
    <property type="entry name" value="GPI/OXD"/>
</dbReference>
<protein>
    <submittedName>
        <fullName evidence="4">Cupin domain-containing protein</fullName>
    </submittedName>
</protein>
<dbReference type="CDD" id="cd02224">
    <property type="entry name" value="cupin_SPO2919-like"/>
    <property type="match status" value="1"/>
</dbReference>
<dbReference type="Proteomes" id="UP000322077">
    <property type="component" value="Unassembled WGS sequence"/>
</dbReference>
<dbReference type="PANTHER" id="PTHR35848">
    <property type="entry name" value="OXALATE-BINDING PROTEIN"/>
    <property type="match status" value="1"/>
</dbReference>
<dbReference type="InterPro" id="IPR014710">
    <property type="entry name" value="RmlC-like_jellyroll"/>
</dbReference>
<evidence type="ECO:0000256" key="1">
    <source>
        <dbReference type="ARBA" id="ARBA00022723"/>
    </source>
</evidence>
<evidence type="ECO:0000313" key="5">
    <source>
        <dbReference type="Proteomes" id="UP000322077"/>
    </source>
</evidence>
<evidence type="ECO:0000259" key="3">
    <source>
        <dbReference type="Pfam" id="PF07883"/>
    </source>
</evidence>
<evidence type="ECO:0000313" key="4">
    <source>
        <dbReference type="EMBL" id="TZG29175.1"/>
    </source>
</evidence>
<keyword evidence="1" id="KW-0479">Metal-binding</keyword>
<proteinExistence type="predicted"/>
<dbReference type="Pfam" id="PF07883">
    <property type="entry name" value="Cupin_2"/>
    <property type="match status" value="1"/>
</dbReference>
<feature type="domain" description="Cupin type-2" evidence="3">
    <location>
        <begin position="46"/>
        <end position="117"/>
    </location>
</feature>